<dbReference type="GO" id="GO:0006955">
    <property type="term" value="P:immune response"/>
    <property type="evidence" value="ECO:0007669"/>
    <property type="project" value="InterPro"/>
</dbReference>
<reference evidence="2" key="3">
    <citation type="submission" date="2025-09" db="UniProtKB">
        <authorList>
            <consortium name="Ensembl"/>
        </authorList>
    </citation>
    <scope>IDENTIFICATION</scope>
</reference>
<dbReference type="Gene3D" id="1.20.1250.10">
    <property type="match status" value="1"/>
</dbReference>
<keyword evidence="1" id="KW-0964">Secreted</keyword>
<dbReference type="OMA" id="ECMRNIM"/>
<sequence length="207" mass="22769">CGSSFCPAVLAGCALLLTLSWRAATGHPLPTAAGPPCAQCAQLYRRLLLNTAELLSGDVLCYGITSDQVEVSSSETLQTCSPTLAQNSGCMMPRNSSFNESECLRNIMKDLLSYEAAIKSYLRSPLRSFEEEVALLNPTLEIIKSLKNCSLMPNEDNNSSEEAAASMWGNNTYSNRQKVCKMMRGFHIRTITINRAMGYISSREHRK</sequence>
<keyword evidence="1" id="KW-0732">Signal</keyword>
<evidence type="ECO:0000313" key="3">
    <source>
        <dbReference type="Proteomes" id="UP000472264"/>
    </source>
</evidence>
<dbReference type="Proteomes" id="UP000472264">
    <property type="component" value="Chromosome 13"/>
</dbReference>
<comment type="similarity">
    <text evidence="1">Belongs to the IL-6 superfamily.</text>
</comment>
<dbReference type="AlphaFoldDB" id="A0A665U4F7"/>
<feature type="signal peptide" evidence="1">
    <location>
        <begin position="1"/>
        <end position="26"/>
    </location>
</feature>
<keyword evidence="1" id="KW-1015">Disulfide bond</keyword>
<dbReference type="GO" id="GO:0008083">
    <property type="term" value="F:growth factor activity"/>
    <property type="evidence" value="ECO:0007669"/>
    <property type="project" value="UniProtKB-KW"/>
</dbReference>
<dbReference type="Pfam" id="PF03039">
    <property type="entry name" value="IL12"/>
    <property type="match status" value="1"/>
</dbReference>
<dbReference type="InterPro" id="IPR004281">
    <property type="entry name" value="IL-12_alpha"/>
</dbReference>
<dbReference type="InterPro" id="IPR009079">
    <property type="entry name" value="4_helix_cytokine-like_core"/>
</dbReference>
<accession>A0A665U4F7</accession>
<dbReference type="GO" id="GO:0005125">
    <property type="term" value="F:cytokine activity"/>
    <property type="evidence" value="ECO:0007669"/>
    <property type="project" value="UniProtKB-KW"/>
</dbReference>
<name>A0A665U4F7_ECHNA</name>
<keyword evidence="1" id="KW-0339">Growth factor</keyword>
<reference evidence="2" key="1">
    <citation type="submission" date="2021-04" db="EMBL/GenBank/DDBJ databases">
        <authorList>
            <consortium name="Wellcome Sanger Institute Data Sharing"/>
        </authorList>
    </citation>
    <scope>NUCLEOTIDE SEQUENCE [LARGE SCALE GENOMIC DNA]</scope>
</reference>
<keyword evidence="1" id="KW-0202">Cytokine</keyword>
<dbReference type="SUPFAM" id="SSF47266">
    <property type="entry name" value="4-helical cytokines"/>
    <property type="match status" value="1"/>
</dbReference>
<gene>
    <name evidence="1" type="primary">IL12A</name>
    <name evidence="2" type="synonym">il12a</name>
</gene>
<dbReference type="GO" id="GO:0005143">
    <property type="term" value="F:interleukin-12 receptor binding"/>
    <property type="evidence" value="ECO:0007669"/>
    <property type="project" value="InterPro"/>
</dbReference>
<keyword evidence="3" id="KW-1185">Reference proteome</keyword>
<proteinExistence type="inferred from homology"/>
<dbReference type="InParanoid" id="A0A665U4F7"/>
<protein>
    <recommendedName>
        <fullName evidence="1">Interleukin-12 subunit alpha</fullName>
        <shortName evidence="1">IL-12A</shortName>
    </recommendedName>
</protein>
<dbReference type="GO" id="GO:0005615">
    <property type="term" value="C:extracellular space"/>
    <property type="evidence" value="ECO:0007669"/>
    <property type="project" value="UniProtKB-KW"/>
</dbReference>
<evidence type="ECO:0000313" key="2">
    <source>
        <dbReference type="Ensembl" id="ENSENLP00000014240.1"/>
    </source>
</evidence>
<dbReference type="Ensembl" id="ENSENLT00000014823.1">
    <property type="protein sequence ID" value="ENSENLP00000014240.1"/>
    <property type="gene ID" value="ENSENLG00000006695.1"/>
</dbReference>
<feature type="chain" id="PRO_5025704376" description="Interleukin-12 subunit alpha" evidence="1">
    <location>
        <begin position="27"/>
        <end position="207"/>
    </location>
</feature>
<organism evidence="2 3">
    <name type="scientific">Echeneis naucrates</name>
    <name type="common">Live sharksucker</name>
    <dbReference type="NCBI Taxonomy" id="173247"/>
    <lineage>
        <taxon>Eukaryota</taxon>
        <taxon>Metazoa</taxon>
        <taxon>Chordata</taxon>
        <taxon>Craniata</taxon>
        <taxon>Vertebrata</taxon>
        <taxon>Euteleostomi</taxon>
        <taxon>Actinopterygii</taxon>
        <taxon>Neopterygii</taxon>
        <taxon>Teleostei</taxon>
        <taxon>Neoteleostei</taxon>
        <taxon>Acanthomorphata</taxon>
        <taxon>Carangaria</taxon>
        <taxon>Carangiformes</taxon>
        <taxon>Echeneidae</taxon>
        <taxon>Echeneis</taxon>
    </lineage>
</organism>
<comment type="subunit">
    <text evidence="1">Heterodimer with IL12B; disulfide-linked. The heterodimer is known as interleukin IL-12.</text>
</comment>
<comment type="subcellular location">
    <subcellularLocation>
        <location evidence="1">Secreted</location>
    </subcellularLocation>
</comment>
<reference evidence="2" key="2">
    <citation type="submission" date="2025-08" db="UniProtKB">
        <authorList>
            <consortium name="Ensembl"/>
        </authorList>
    </citation>
    <scope>IDENTIFICATION</scope>
</reference>
<evidence type="ECO:0000256" key="1">
    <source>
        <dbReference type="RuleBase" id="RU363133"/>
    </source>
</evidence>